<reference evidence="1" key="1">
    <citation type="submission" date="2014-12" db="EMBL/GenBank/DDBJ databases">
        <title>Insight into the proteome of Arion vulgaris.</title>
        <authorList>
            <person name="Aradska J."/>
            <person name="Bulat T."/>
            <person name="Smidak R."/>
            <person name="Sarate P."/>
            <person name="Gangsoo J."/>
            <person name="Sialana F."/>
            <person name="Bilban M."/>
            <person name="Lubec G."/>
        </authorList>
    </citation>
    <scope>NUCLEOTIDE SEQUENCE</scope>
    <source>
        <tissue evidence="1">Skin</tissue>
    </source>
</reference>
<evidence type="ECO:0000313" key="1">
    <source>
        <dbReference type="EMBL" id="CEK85549.1"/>
    </source>
</evidence>
<sequence length="58" mass="6604">MGVRAGQEPLLTGARRLGLPCGRHSRLSQEFEWNPQGKQKSNILNRPEEEVFLGNLRM</sequence>
<accession>A0A0B7AX45</accession>
<gene>
    <name evidence="1" type="primary">ORF148787</name>
    <name evidence="2" type="synonym">ORF148790</name>
</gene>
<evidence type="ECO:0000313" key="2">
    <source>
        <dbReference type="EMBL" id="CEK85550.1"/>
    </source>
</evidence>
<dbReference type="EMBL" id="HACG01038684">
    <property type="protein sequence ID" value="CEK85549.1"/>
    <property type="molecule type" value="Transcribed_RNA"/>
</dbReference>
<dbReference type="EMBL" id="HACG01038685">
    <property type="protein sequence ID" value="CEK85550.1"/>
    <property type="molecule type" value="Transcribed_RNA"/>
</dbReference>
<protein>
    <submittedName>
        <fullName evidence="1">Uncharacterized protein</fullName>
    </submittedName>
</protein>
<organism evidence="1">
    <name type="scientific">Arion vulgaris</name>
    <dbReference type="NCBI Taxonomy" id="1028688"/>
    <lineage>
        <taxon>Eukaryota</taxon>
        <taxon>Metazoa</taxon>
        <taxon>Spiralia</taxon>
        <taxon>Lophotrochozoa</taxon>
        <taxon>Mollusca</taxon>
        <taxon>Gastropoda</taxon>
        <taxon>Heterobranchia</taxon>
        <taxon>Euthyneura</taxon>
        <taxon>Panpulmonata</taxon>
        <taxon>Eupulmonata</taxon>
        <taxon>Stylommatophora</taxon>
        <taxon>Helicina</taxon>
        <taxon>Arionoidea</taxon>
        <taxon>Arionidae</taxon>
        <taxon>Arion</taxon>
    </lineage>
</organism>
<proteinExistence type="predicted"/>
<name>A0A0B7AX45_9EUPU</name>
<dbReference type="AlphaFoldDB" id="A0A0B7AX45"/>